<reference evidence="1" key="1">
    <citation type="journal article" date="2018" name="Aquaculture">
        <title>Complete genome sequence of a white spot syndrome virus associated with a disease incursion in Australia.</title>
        <authorList>
            <person name="Oakey J."/>
            <person name="Smith C.S."/>
        </authorList>
    </citation>
    <scope>NUCLEOTIDE SEQUENCE [LARGE SCALE GENOMIC DNA]</scope>
    <source>
        <strain evidence="1">WSSV-AU</strain>
    </source>
</reference>
<name>A0A2D3I744_9VIRU</name>
<proteinExistence type="predicted"/>
<sequence length="60" mass="6872">MEFLHISICSHRLEFLHISACSHITSVRRETPLLTGTPIGLLFFPLVEHYSIKIFSCCIL</sequence>
<accession>A0A2D3I744</accession>
<dbReference type="Proteomes" id="UP000267516">
    <property type="component" value="Segment"/>
</dbReference>
<dbReference type="EMBL" id="MF768985">
    <property type="protein sequence ID" value="ATU84226.1"/>
    <property type="molecule type" value="Genomic_DNA"/>
</dbReference>
<protein>
    <submittedName>
        <fullName evidence="1">ORF1184</fullName>
    </submittedName>
</protein>
<evidence type="ECO:0000313" key="1">
    <source>
        <dbReference type="EMBL" id="ATU84226.1"/>
    </source>
</evidence>
<organism evidence="1">
    <name type="scientific">White spot syndrome virus</name>
    <dbReference type="NCBI Taxonomy" id="342409"/>
    <lineage>
        <taxon>Viruses</taxon>
        <taxon>Viruses incertae sedis</taxon>
        <taxon>Naldaviricetes</taxon>
        <taxon>Nimaviridae</taxon>
        <taxon>Whispovirus</taxon>
    </lineage>
</organism>